<evidence type="ECO:0000313" key="2">
    <source>
        <dbReference type="Proteomes" id="UP001494588"/>
    </source>
</evidence>
<evidence type="ECO:0000313" key="1">
    <source>
        <dbReference type="EMBL" id="MEM5285540.1"/>
    </source>
</evidence>
<accession>A0ABU9Q7X9</accession>
<dbReference type="EMBL" id="JAZHGC010000005">
    <property type="protein sequence ID" value="MEM5285540.1"/>
    <property type="molecule type" value="Genomic_DNA"/>
</dbReference>
<reference evidence="1 2" key="1">
    <citation type="submission" date="2024-01" db="EMBL/GenBank/DDBJ databases">
        <title>The diversity of rhizobia nodulating Mimosa spp. in eleven states of Brazil covering several biomes is determined by host plant, location, and edaphic factors.</title>
        <authorList>
            <person name="Rouws L."/>
            <person name="Barauna A."/>
            <person name="Beukes C."/>
            <person name="De Faria S.M."/>
            <person name="Gross E."/>
            <person name="Dos Reis Junior F.B."/>
            <person name="Simon M."/>
            <person name="Maluk M."/>
            <person name="Odee D.W."/>
            <person name="Kenicer G."/>
            <person name="Young J.P.W."/>
            <person name="Reis V.M."/>
            <person name="Zilli J."/>
            <person name="James E.K."/>
        </authorList>
    </citation>
    <scope>NUCLEOTIDE SEQUENCE [LARGE SCALE GENOMIC DNA]</scope>
    <source>
        <strain evidence="1 2">JPY77</strain>
    </source>
</reference>
<proteinExistence type="predicted"/>
<keyword evidence="2" id="KW-1185">Reference proteome</keyword>
<gene>
    <name evidence="1" type="ORF">V4C55_07465</name>
</gene>
<sequence>MDDFFGAFVRPKHSLEFLQEPLVTGKPVALRIRACFDQKPRLGWLKGERRYGAICYVFPSTRSYFGFGVYRYEAKTGCHRHLPINGCISAT</sequence>
<name>A0ABU9Q7X9_9BURK</name>
<dbReference type="RefSeq" id="WP_201649846.1">
    <property type="nucleotide sequence ID" value="NZ_CAJHCS010000006.1"/>
</dbReference>
<protein>
    <submittedName>
        <fullName evidence="1">Uncharacterized protein</fullName>
    </submittedName>
</protein>
<dbReference type="Proteomes" id="UP001494588">
    <property type="component" value="Unassembled WGS sequence"/>
</dbReference>
<comment type="caution">
    <text evidence="1">The sequence shown here is derived from an EMBL/GenBank/DDBJ whole genome shotgun (WGS) entry which is preliminary data.</text>
</comment>
<organism evidence="1 2">
    <name type="scientific">Paraburkholderia sabiae</name>
    <dbReference type="NCBI Taxonomy" id="273251"/>
    <lineage>
        <taxon>Bacteria</taxon>
        <taxon>Pseudomonadati</taxon>
        <taxon>Pseudomonadota</taxon>
        <taxon>Betaproteobacteria</taxon>
        <taxon>Burkholderiales</taxon>
        <taxon>Burkholderiaceae</taxon>
        <taxon>Paraburkholderia</taxon>
    </lineage>
</organism>